<evidence type="ECO:0000256" key="1">
    <source>
        <dbReference type="SAM" id="MobiDB-lite"/>
    </source>
</evidence>
<name>A0AAD1SG96_PELCU</name>
<evidence type="ECO:0000313" key="3">
    <source>
        <dbReference type="Proteomes" id="UP001295444"/>
    </source>
</evidence>
<organism evidence="2 3">
    <name type="scientific">Pelobates cultripes</name>
    <name type="common">Western spadefoot toad</name>
    <dbReference type="NCBI Taxonomy" id="61616"/>
    <lineage>
        <taxon>Eukaryota</taxon>
        <taxon>Metazoa</taxon>
        <taxon>Chordata</taxon>
        <taxon>Craniata</taxon>
        <taxon>Vertebrata</taxon>
        <taxon>Euteleostomi</taxon>
        <taxon>Amphibia</taxon>
        <taxon>Batrachia</taxon>
        <taxon>Anura</taxon>
        <taxon>Pelobatoidea</taxon>
        <taxon>Pelobatidae</taxon>
        <taxon>Pelobates</taxon>
    </lineage>
</organism>
<keyword evidence="3" id="KW-1185">Reference proteome</keyword>
<evidence type="ECO:0000313" key="2">
    <source>
        <dbReference type="EMBL" id="CAH2300964.1"/>
    </source>
</evidence>
<proteinExistence type="predicted"/>
<dbReference type="EMBL" id="OW240917">
    <property type="protein sequence ID" value="CAH2300964.1"/>
    <property type="molecule type" value="Genomic_DNA"/>
</dbReference>
<sequence length="132" mass="13933">MGRTKRTDGSQTPRGHPPSTHAGPMDGYLTPATSTLQEAACSNMAGSPTRPTSDGGETTLADISAEIRALAATMVIKEDLRGLSETLHAVIHTEVTTLRADLVAQDSRLQHLETTTQAHTAQAEACNLAITR</sequence>
<gene>
    <name evidence="2" type="ORF">PECUL_23A024841</name>
</gene>
<feature type="region of interest" description="Disordered" evidence="1">
    <location>
        <begin position="1"/>
        <end position="34"/>
    </location>
</feature>
<dbReference type="Proteomes" id="UP001295444">
    <property type="component" value="Chromosome 06"/>
</dbReference>
<reference evidence="2" key="1">
    <citation type="submission" date="2022-03" db="EMBL/GenBank/DDBJ databases">
        <authorList>
            <person name="Alioto T."/>
            <person name="Alioto T."/>
            <person name="Gomez Garrido J."/>
        </authorList>
    </citation>
    <scope>NUCLEOTIDE SEQUENCE</scope>
</reference>
<dbReference type="AlphaFoldDB" id="A0AAD1SG96"/>
<accession>A0AAD1SG96</accession>
<protein>
    <submittedName>
        <fullName evidence="2">Uncharacterized protein</fullName>
    </submittedName>
</protein>